<keyword evidence="6 9" id="KW-0732">Signal</keyword>
<feature type="chain" id="PRO_5043056636" description="Phytosulfokine" evidence="9">
    <location>
        <begin position="23"/>
        <end position="88"/>
    </location>
</feature>
<keyword evidence="10" id="KW-1185">Reference proteome</keyword>
<comment type="similarity">
    <text evidence="2 9">Belongs to the phytosulfokine family.</text>
</comment>
<evidence type="ECO:0000313" key="11">
    <source>
        <dbReference type="RefSeq" id="XP_010261572.1"/>
    </source>
</evidence>
<evidence type="ECO:0000256" key="3">
    <source>
        <dbReference type="ARBA" id="ARBA00022473"/>
    </source>
</evidence>
<dbReference type="GO" id="GO:0008283">
    <property type="term" value="P:cell population proliferation"/>
    <property type="evidence" value="ECO:0007669"/>
    <property type="project" value="UniProtKB-UniRule"/>
</dbReference>
<organism evidence="10 11">
    <name type="scientific">Nelumbo nucifera</name>
    <name type="common">Sacred lotus</name>
    <dbReference type="NCBI Taxonomy" id="4432"/>
    <lineage>
        <taxon>Eukaryota</taxon>
        <taxon>Viridiplantae</taxon>
        <taxon>Streptophyta</taxon>
        <taxon>Embryophyta</taxon>
        <taxon>Tracheophyta</taxon>
        <taxon>Spermatophyta</taxon>
        <taxon>Magnoliopsida</taxon>
        <taxon>Proteales</taxon>
        <taxon>Nelumbonaceae</taxon>
        <taxon>Nelumbo</taxon>
    </lineage>
</organism>
<comment type="PTM">
    <text evidence="9">Sulfation is important for activity and for the binding to a putative membrane receptor.</text>
</comment>
<keyword evidence="7 9" id="KW-0221">Differentiation</keyword>
<keyword evidence="4 9" id="KW-0964">Secreted</keyword>
<feature type="signal peptide" evidence="9">
    <location>
        <begin position="1"/>
        <end position="22"/>
    </location>
</feature>
<evidence type="ECO:0000256" key="6">
    <source>
        <dbReference type="ARBA" id="ARBA00022729"/>
    </source>
</evidence>
<dbReference type="GeneID" id="104600362"/>
<proteinExistence type="inferred from homology"/>
<evidence type="ECO:0000256" key="9">
    <source>
        <dbReference type="RuleBase" id="RU368031"/>
    </source>
</evidence>
<gene>
    <name evidence="11" type="primary">LOC104600362</name>
</gene>
<dbReference type="GO" id="GO:0005576">
    <property type="term" value="C:extracellular region"/>
    <property type="evidence" value="ECO:0007669"/>
    <property type="project" value="UniProtKB-SubCell"/>
</dbReference>
<dbReference type="KEGG" id="nnu:104600362"/>
<evidence type="ECO:0000256" key="8">
    <source>
        <dbReference type="ARBA" id="ARBA00023030"/>
    </source>
</evidence>
<dbReference type="AlphaFoldDB" id="A0A1U8A3C4"/>
<dbReference type="RefSeq" id="XP_010261572.1">
    <property type="nucleotide sequence ID" value="XM_010263270.2"/>
</dbReference>
<dbReference type="GO" id="GO:0030154">
    <property type="term" value="P:cell differentiation"/>
    <property type="evidence" value="ECO:0007669"/>
    <property type="project" value="UniProtKB-UniRule"/>
</dbReference>
<evidence type="ECO:0000256" key="7">
    <source>
        <dbReference type="ARBA" id="ARBA00022782"/>
    </source>
</evidence>
<reference evidence="11" key="1">
    <citation type="submission" date="2025-08" db="UniProtKB">
        <authorList>
            <consortium name="RefSeq"/>
        </authorList>
    </citation>
    <scope>IDENTIFICATION</scope>
</reference>
<evidence type="ECO:0000256" key="1">
    <source>
        <dbReference type="ARBA" id="ARBA00004613"/>
    </source>
</evidence>
<keyword evidence="8 9" id="KW-0339">Growth factor</keyword>
<comment type="PTM">
    <text evidence="9">PSK-alpha is produced by endopeptidase digestion. PSK-beta is produced from PSK-alpha by exopeptidase digestion.</text>
</comment>
<dbReference type="OrthoDB" id="1937224at2759"/>
<evidence type="ECO:0000256" key="5">
    <source>
        <dbReference type="ARBA" id="ARBA00022641"/>
    </source>
</evidence>
<sequence>METSKVFVTLLLVLALASLSAARPLITATKPTISSESDPQALISSSLEEPSVIRNVECESLEDKEYCLRRMMMVAHTDYIYTQDIKGP</sequence>
<keyword evidence="5 9" id="KW-0765">Sulfation</keyword>
<accession>A0A1U8A3C4</accession>
<evidence type="ECO:0000256" key="4">
    <source>
        <dbReference type="ARBA" id="ARBA00022525"/>
    </source>
</evidence>
<protein>
    <recommendedName>
        <fullName evidence="9">Phytosulfokine</fullName>
    </recommendedName>
    <component>
        <recommendedName>
            <fullName evidence="9">Phytosulfokine-alpha</fullName>
            <shortName evidence="9">PSK-alpha</shortName>
            <shortName evidence="9">Phytosulfokine-a</shortName>
        </recommendedName>
    </component>
    <component>
        <recommendedName>
            <fullName evidence="9">Phytosulfokine-beta</fullName>
            <shortName evidence="9">PSK-beta</shortName>
            <shortName evidence="9">Phytosulfokine-b</shortName>
        </recommendedName>
    </component>
</protein>
<dbReference type="Proteomes" id="UP000189703">
    <property type="component" value="Unplaced"/>
</dbReference>
<comment type="function">
    <text evidence="9">Promotes plant cell differentiation, organogenesis and somatic embryogenesis as well as cell proliferation.</text>
</comment>
<dbReference type="PANTHER" id="PTHR33285:SF55">
    <property type="entry name" value="PHYTOSULFOKINES 3"/>
    <property type="match status" value="1"/>
</dbReference>
<dbReference type="Pfam" id="PF06404">
    <property type="entry name" value="PSK"/>
    <property type="match status" value="1"/>
</dbReference>
<dbReference type="PANTHER" id="PTHR33285">
    <property type="entry name" value="PHYTOSULFOKINES 3"/>
    <property type="match status" value="1"/>
</dbReference>
<evidence type="ECO:0000313" key="10">
    <source>
        <dbReference type="Proteomes" id="UP000189703"/>
    </source>
</evidence>
<keyword evidence="3 9" id="KW-0217">Developmental protein</keyword>
<dbReference type="InterPro" id="IPR009438">
    <property type="entry name" value="Phytosulfokine"/>
</dbReference>
<dbReference type="GO" id="GO:0008083">
    <property type="term" value="F:growth factor activity"/>
    <property type="evidence" value="ECO:0007669"/>
    <property type="project" value="UniProtKB-UniRule"/>
</dbReference>
<evidence type="ECO:0000256" key="2">
    <source>
        <dbReference type="ARBA" id="ARBA00010781"/>
    </source>
</evidence>
<name>A0A1U8A3C4_NELNU</name>
<comment type="subcellular location">
    <subcellularLocation>
        <location evidence="1 9">Secreted</location>
    </subcellularLocation>
</comment>